<feature type="transmembrane region" description="Helical" evidence="4">
    <location>
        <begin position="1855"/>
        <end position="1877"/>
    </location>
</feature>
<sequence length="1995" mass="230739">MIINYAIIVAFLIIVSQSQFYTIEQDNLGYPYEYDQKYGYYYERNIYYYIISNYGINNLQDDYAIGVWVNPVRDFNIAIFIMQINQNYICLSYYNQNIYVYIKNLGVKWTSQLKNPNSWLYVFYTQNLIKANKQICYIEIDNGFDHYCYKLPQLDYSSFGFVQQNQDLWNFFSSTYQFNIYNFIGEAISITLKKMSILNDDNIQMFDQITLLSYIEPEVVLDLKIYERYQTQILKDYSHYQHIVQMGQSLDQDQNDPQIIITNNSLSFDNSQYIKIDNFIISKSITIELQLSSNLTSGVLTILTFLSKRKSLSLMQILSDFDTKKIIVKFVQEEVEFQCSINFEQKFMIGIVNLINLNYVLLIQNNTIAKSNIYLDKFNIFNTDTLEIGSDQNQNQEPFYIQNIRISNGFYSPYQKIMDGICTYSIDQCFYCLNGQYLFQGQCIQVCPVNYVINELRKECIPQCHSRCSDCDITNPTQCLICAGIRINAPYCKCPPRYFDDGISPECIKYLPDLTVDQGTNEFKCSNQTEIVQQISFLKNYQSLPQVAISLIGHVDYSQSNEFQVFVESIYTNYFNLKAICKNSDARFKIQWVAGKSSRFLKVLQNHYSGGLLSYSENYGNQNNITGSILGWCLIEQLNKIDLIMQQQSSQQFLISSDQQLCLIKYQIFEFNNYTYYSFNQMFNQSKLSTGFSIGGSTISFNVQQIPLSIPTFLSINRIKCQQSNQPLYYLTEKKRPKQVQYSLKTKQLASFDYLQANLIYLTIECSNPFKSCDYIEELQKCNKVLSDCSCSQYQYLDIEYNVCVDCDPRCLSCNLNYKNCISCTVESKKQLVLNPTNQYSYCECLQTQYEDIHGICQDCDLNCYQCQFSSTNCISCGIYQTLNLNNQCECQVGYLQTINGCEMEFKKLNIITNSCDCQDGYYYYYLSSNICLECTSPCINCINTSTECLNCISLNMIIVNKVCTCPSNYYMNSNFTDCIQCHSTCLTCIDSNNCCFANEYKQLDSNQNVCKCIDGYFESNGICLQCNNYCLTCQINPSNCLSCNTNLILYQSECKCEKSNQFINNIGQCEDCSNNCLTCSINASNCLSCDKTKNYQLINGECTCNTNQYLNENKVCSDCHNTCISCINDSEVGCLGCIFLRKMNHENKLCQCIDGYFQNENKECIKCNGKCEKCKSYNECLTCSNNRSVKQDSFQCICNDGYFENKKEICQKCSPPCSSCINTKDCLSCIDENRQVIQSRCECIQGYFENEQYNCEKCTSNKGKVNDICNYINCGDGELTKGEQCDDGNQNSRDGCTNCKIDQYFTCVNKILSRSICFQCVANCQSCTIKNFKNTCDLCFDGYYLKDNECNKCQSSCNTCINQKTCLTCLIINSQPDEKGQCPKCINQQGYYIINRQCIQKCGDAILTENEQCDDGNSLNGDGCNSQCQIEKYYTCSQTTCIQIPQPQINATYVNSTTSDSMIIKFPIDQGNPCINIHITIDNFLPIDFEFTNKFEQYDDQISLCNIDFIFTKTIDVANLIHIFIPIQLKLYRNLIEEETREIIITPRKKIIYSENQVQQAKTASDTQSIIGDMLYFIAPAAILLGGFNFFWTIMDILSWINNLYYINIYFPENVRMFFQNTAWGDFIIFPTFFIINQSTDPYYIESPTKFMEKGVDPIFLNNTWTCFAIIILTIIAQIISYLLLFILECIWPPLKQTKKQVQVSFNKFFSLNNTKVYANEVAQNRQNSQIQIKATHVLIQKKRFPDFINKIYQPLYEFKINFLSNFIKSLNLTFLDLVLAIILQITTVPKYLLDYSIVLINQILSYISIGICLFTLYLSYNVTLKHHSLLDHNIYKNQYGTLYENINTKSSTALMYSFINLNRKALFIIVVVYFYYQPLLQTLFCCFISFLNIALMIYENPFISKIYLIQNGIPDFCIFLLMLLSTGFALDDITGFLSSEIKFQLGWVMIAIIGLSIVIQFVFLLKEFTTNIYEKYLIISQKIQMLLKSRKNE</sequence>
<feature type="transmembrane region" description="Helical" evidence="4">
    <location>
        <begin position="1801"/>
        <end position="1822"/>
    </location>
</feature>
<feature type="domain" description="EGF-like" evidence="6">
    <location>
        <begin position="470"/>
        <end position="508"/>
    </location>
</feature>
<evidence type="ECO:0000256" key="4">
    <source>
        <dbReference type="SAM" id="Phobius"/>
    </source>
</evidence>
<keyword evidence="4" id="KW-1133">Transmembrane helix</keyword>
<evidence type="ECO:0000256" key="1">
    <source>
        <dbReference type="ARBA" id="ARBA00022729"/>
    </source>
</evidence>
<keyword evidence="4" id="KW-0812">Transmembrane</keyword>
<keyword evidence="3" id="KW-1015">Disulfide bond</keyword>
<keyword evidence="8" id="KW-1185">Reference proteome</keyword>
<feature type="signal peptide" evidence="5">
    <location>
        <begin position="1"/>
        <end position="18"/>
    </location>
</feature>
<dbReference type="InterPro" id="IPR000742">
    <property type="entry name" value="EGF"/>
</dbReference>
<dbReference type="PANTHER" id="PTHR15332:SF175">
    <property type="entry name" value="PROPROTEIN CONVERTASE SUBTILISIN_KEXIN TYPE 5-LIKE"/>
    <property type="match status" value="1"/>
</dbReference>
<feature type="transmembrane region" description="Helical" evidence="4">
    <location>
        <begin position="1619"/>
        <end position="1637"/>
    </location>
</feature>
<comment type="caution">
    <text evidence="7">The sequence shown here is derived from an EMBL/GenBank/DDBJ whole genome shotgun (WGS) entry which is preliminary data.</text>
</comment>
<proteinExistence type="predicted"/>
<feature type="transmembrane region" description="Helical" evidence="4">
    <location>
        <begin position="1669"/>
        <end position="1693"/>
    </location>
</feature>
<name>A0A8S1NN75_9CILI</name>
<feature type="transmembrane region" description="Helical" evidence="4">
    <location>
        <begin position="1947"/>
        <end position="1967"/>
    </location>
</feature>
<dbReference type="PANTHER" id="PTHR15332">
    <property type="entry name" value="PROPROTEIN CONVERTASE SUBTILISIN_KEXIN TYPE 5-LIKE"/>
    <property type="match status" value="1"/>
</dbReference>
<dbReference type="EMBL" id="CAJJDN010000061">
    <property type="protein sequence ID" value="CAD8093520.1"/>
    <property type="molecule type" value="Genomic_DNA"/>
</dbReference>
<reference evidence="7" key="1">
    <citation type="submission" date="2021-01" db="EMBL/GenBank/DDBJ databases">
        <authorList>
            <consortium name="Genoscope - CEA"/>
            <person name="William W."/>
        </authorList>
    </citation>
    <scope>NUCLEOTIDE SEQUENCE</scope>
</reference>
<dbReference type="SMART" id="SM00261">
    <property type="entry name" value="FU"/>
    <property type="match status" value="12"/>
</dbReference>
<evidence type="ECO:0000259" key="6">
    <source>
        <dbReference type="SMART" id="SM00181"/>
    </source>
</evidence>
<accession>A0A8S1NN75</accession>
<dbReference type="Proteomes" id="UP000692954">
    <property type="component" value="Unassembled WGS sequence"/>
</dbReference>
<evidence type="ECO:0000256" key="3">
    <source>
        <dbReference type="ARBA" id="ARBA00023157"/>
    </source>
</evidence>
<evidence type="ECO:0000313" key="8">
    <source>
        <dbReference type="Proteomes" id="UP000692954"/>
    </source>
</evidence>
<dbReference type="GO" id="GO:0030246">
    <property type="term" value="F:carbohydrate binding"/>
    <property type="evidence" value="ECO:0007669"/>
    <property type="project" value="InterPro"/>
</dbReference>
<feature type="domain" description="EGF-like" evidence="6">
    <location>
        <begin position="1217"/>
        <end position="1257"/>
    </location>
</feature>
<dbReference type="OrthoDB" id="284918at2759"/>
<feature type="transmembrane region" description="Helical" evidence="4">
    <location>
        <begin position="1914"/>
        <end position="1932"/>
    </location>
</feature>
<dbReference type="GO" id="GO:0007155">
    <property type="term" value="P:cell adhesion"/>
    <property type="evidence" value="ECO:0007669"/>
    <property type="project" value="InterPro"/>
</dbReference>
<protein>
    <recommendedName>
        <fullName evidence="6">EGF-like domain-containing protein</fullName>
    </recommendedName>
</protein>
<dbReference type="InterPro" id="IPR006212">
    <property type="entry name" value="Furin_repeat"/>
</dbReference>
<dbReference type="Pfam" id="PF13948">
    <property type="entry name" value="DUF4215"/>
    <property type="match status" value="1"/>
</dbReference>
<evidence type="ECO:0000256" key="2">
    <source>
        <dbReference type="ARBA" id="ARBA00022737"/>
    </source>
</evidence>
<gene>
    <name evidence="7" type="ORF">PSON_ATCC_30995.1.T0610011</name>
</gene>
<feature type="transmembrane region" description="Helical" evidence="4">
    <location>
        <begin position="1883"/>
        <end position="1902"/>
    </location>
</feature>
<organism evidence="7 8">
    <name type="scientific">Paramecium sonneborni</name>
    <dbReference type="NCBI Taxonomy" id="65129"/>
    <lineage>
        <taxon>Eukaryota</taxon>
        <taxon>Sar</taxon>
        <taxon>Alveolata</taxon>
        <taxon>Ciliophora</taxon>
        <taxon>Intramacronucleata</taxon>
        <taxon>Oligohymenophorea</taxon>
        <taxon>Peniculida</taxon>
        <taxon>Parameciidae</taxon>
        <taxon>Paramecium</taxon>
    </lineage>
</organism>
<dbReference type="SMART" id="SM00181">
    <property type="entry name" value="EGF"/>
    <property type="match status" value="5"/>
</dbReference>
<feature type="chain" id="PRO_5035926267" description="EGF-like domain-containing protein" evidence="5">
    <location>
        <begin position="19"/>
        <end position="1995"/>
    </location>
</feature>
<feature type="transmembrane region" description="Helical" evidence="4">
    <location>
        <begin position="1771"/>
        <end position="1789"/>
    </location>
</feature>
<feature type="domain" description="EGF-like" evidence="6">
    <location>
        <begin position="1174"/>
        <end position="1212"/>
    </location>
</feature>
<dbReference type="Pfam" id="PF09458">
    <property type="entry name" value="H_lectin"/>
    <property type="match status" value="1"/>
</dbReference>
<evidence type="ECO:0000256" key="5">
    <source>
        <dbReference type="SAM" id="SignalP"/>
    </source>
</evidence>
<feature type="transmembrane region" description="Helical" evidence="4">
    <location>
        <begin position="1575"/>
        <end position="1599"/>
    </location>
</feature>
<feature type="domain" description="EGF-like" evidence="6">
    <location>
        <begin position="1320"/>
        <end position="1352"/>
    </location>
</feature>
<feature type="domain" description="EGF-like" evidence="6">
    <location>
        <begin position="934"/>
        <end position="980"/>
    </location>
</feature>
<keyword evidence="2" id="KW-0677">Repeat</keyword>
<keyword evidence="1 5" id="KW-0732">Signal</keyword>
<evidence type="ECO:0000313" key="7">
    <source>
        <dbReference type="EMBL" id="CAD8093520.1"/>
    </source>
</evidence>
<dbReference type="NCBIfam" id="TIGR02232">
    <property type="entry name" value="myxo_disulf_rpt"/>
    <property type="match status" value="2"/>
</dbReference>
<keyword evidence="4" id="KW-0472">Membrane</keyword>
<dbReference type="InterPro" id="IPR011936">
    <property type="entry name" value="Myxo_disulph_rpt"/>
</dbReference>
<dbReference type="InterPro" id="IPR019019">
    <property type="entry name" value="H-type_lectin_domain"/>
</dbReference>